<dbReference type="PANTHER" id="PTHR30075">
    <property type="entry name" value="GLYCYL-TRNA SYNTHETASE"/>
    <property type="match status" value="1"/>
</dbReference>
<dbReference type="SUPFAM" id="SSF55681">
    <property type="entry name" value="Class II aaRS and biotin synthetases"/>
    <property type="match status" value="1"/>
</dbReference>
<dbReference type="AlphaFoldDB" id="A0Y991"/>
<dbReference type="PRINTS" id="PR01044">
    <property type="entry name" value="TRNASYNTHGA"/>
</dbReference>
<keyword evidence="9" id="KW-0963">Cytoplasm</keyword>
<dbReference type="Gene3D" id="3.30.930.10">
    <property type="entry name" value="Bira Bifunctional Protein, Domain 2"/>
    <property type="match status" value="1"/>
</dbReference>
<dbReference type="EMBL" id="AAVT01000001">
    <property type="protein sequence ID" value="EAW32695.1"/>
    <property type="molecule type" value="Genomic_DNA"/>
</dbReference>
<evidence type="ECO:0000256" key="7">
    <source>
        <dbReference type="ARBA" id="ARBA00023146"/>
    </source>
</evidence>
<evidence type="ECO:0000256" key="1">
    <source>
        <dbReference type="ARBA" id="ARBA00008226"/>
    </source>
</evidence>
<sequence length="335" mass="38340">MLRHDGLPLCSNRTDKSRIVTSQKISEAKTFQDLILTLQQYWAEQGCIILQPLDMEVGAGTFHPGTFLRAIGPETWNAAYVQPCRRPTDGRYGENPNRLQHYFQYQVVMKPNPPNLQELYLESLKALGIDTLIHDVRFVEDNWESPTLGAWGLGWEVWLNGMEVTQFTYFQQVGGLECYPVTGEITYGLERIAMYLQGVDSIYDLVWTHGPEGKVTYGDVFHQNEVEMSTFNFEEADVEQLFKTFDHCEAESRRLTEKGLPLPAYEMVMKASHAFNLLDARHAISVTERQRFILRVRALSRGVAQGYYDKRKELGFPLAAEKLRNEVLAAEGEMS</sequence>
<evidence type="ECO:0000256" key="8">
    <source>
        <dbReference type="ARBA" id="ARBA00047937"/>
    </source>
</evidence>
<evidence type="ECO:0000256" key="6">
    <source>
        <dbReference type="ARBA" id="ARBA00022917"/>
    </source>
</evidence>
<keyword evidence="7 9" id="KW-0030">Aminoacyl-tRNA synthetase</keyword>
<keyword evidence="5 9" id="KW-0067">ATP-binding</keyword>
<dbReference type="Pfam" id="PF02091">
    <property type="entry name" value="tRNA-synt_2e"/>
    <property type="match status" value="1"/>
</dbReference>
<dbReference type="HAMAP" id="MF_00254">
    <property type="entry name" value="Gly_tRNA_synth_alpha"/>
    <property type="match status" value="1"/>
</dbReference>
<keyword evidence="3 9" id="KW-0436">Ligase</keyword>
<evidence type="ECO:0000256" key="2">
    <source>
        <dbReference type="ARBA" id="ARBA00011209"/>
    </source>
</evidence>
<dbReference type="InterPro" id="IPR045864">
    <property type="entry name" value="aa-tRNA-synth_II/BPL/LPL"/>
</dbReference>
<keyword evidence="11" id="KW-1185">Reference proteome</keyword>
<name>A0Y991_9GAMM</name>
<dbReference type="Proteomes" id="UP000004931">
    <property type="component" value="Unassembled WGS sequence"/>
</dbReference>
<dbReference type="FunFam" id="3.30.930.10:FF:000006">
    <property type="entry name" value="Glycine--tRNA ligase alpha subunit"/>
    <property type="match status" value="1"/>
</dbReference>
<proteinExistence type="inferred from homology"/>
<reference evidence="10 11" key="1">
    <citation type="journal article" date="2010" name="J. Bacteriol.">
        <title>Genome sequence of the oligotrophic marine Gammaproteobacterium HTCC2143, isolated from the Oregon Coast.</title>
        <authorList>
            <person name="Oh H.M."/>
            <person name="Kang I."/>
            <person name="Ferriera S."/>
            <person name="Giovannoni S.J."/>
            <person name="Cho J.C."/>
        </authorList>
    </citation>
    <scope>NUCLEOTIDE SEQUENCE [LARGE SCALE GENOMIC DNA]</scope>
    <source>
        <strain evidence="10 11">HTCC2143</strain>
    </source>
</reference>
<dbReference type="GO" id="GO:0004820">
    <property type="term" value="F:glycine-tRNA ligase activity"/>
    <property type="evidence" value="ECO:0007669"/>
    <property type="project" value="UniProtKB-UniRule"/>
</dbReference>
<dbReference type="Gene3D" id="1.20.58.180">
    <property type="entry name" value="Class II aaRS and biotin synthetases, domain 2"/>
    <property type="match status" value="1"/>
</dbReference>
<comment type="subunit">
    <text evidence="2 9">Tetramer of two alpha and two beta subunits.</text>
</comment>
<evidence type="ECO:0000313" key="11">
    <source>
        <dbReference type="Proteomes" id="UP000004931"/>
    </source>
</evidence>
<dbReference type="GO" id="GO:0005524">
    <property type="term" value="F:ATP binding"/>
    <property type="evidence" value="ECO:0007669"/>
    <property type="project" value="UniProtKB-UniRule"/>
</dbReference>
<evidence type="ECO:0000256" key="3">
    <source>
        <dbReference type="ARBA" id="ARBA00022598"/>
    </source>
</evidence>
<dbReference type="CDD" id="cd00733">
    <property type="entry name" value="GlyRS_alpha_core"/>
    <property type="match status" value="1"/>
</dbReference>
<accession>A0Y991</accession>
<dbReference type="NCBIfam" id="NF006827">
    <property type="entry name" value="PRK09348.1"/>
    <property type="match status" value="1"/>
</dbReference>
<dbReference type="NCBIfam" id="TIGR00388">
    <property type="entry name" value="glyQ"/>
    <property type="match status" value="1"/>
</dbReference>
<evidence type="ECO:0000256" key="9">
    <source>
        <dbReference type="HAMAP-Rule" id="MF_00254"/>
    </source>
</evidence>
<dbReference type="GO" id="GO:0005829">
    <property type="term" value="C:cytosol"/>
    <property type="evidence" value="ECO:0007669"/>
    <property type="project" value="TreeGrafter"/>
</dbReference>
<evidence type="ECO:0000256" key="5">
    <source>
        <dbReference type="ARBA" id="ARBA00022840"/>
    </source>
</evidence>
<evidence type="ECO:0000256" key="4">
    <source>
        <dbReference type="ARBA" id="ARBA00022741"/>
    </source>
</evidence>
<dbReference type="GO" id="GO:0006426">
    <property type="term" value="P:glycyl-tRNA aminoacylation"/>
    <property type="evidence" value="ECO:0007669"/>
    <property type="project" value="UniProtKB-UniRule"/>
</dbReference>
<dbReference type="OrthoDB" id="9802183at2"/>
<dbReference type="PROSITE" id="PS50861">
    <property type="entry name" value="AA_TRNA_LIGASE_II_GLYAB"/>
    <property type="match status" value="1"/>
</dbReference>
<dbReference type="InterPro" id="IPR002310">
    <property type="entry name" value="Gly-tRNA_ligase_asu"/>
</dbReference>
<dbReference type="InterPro" id="IPR006194">
    <property type="entry name" value="Gly-tRNA-synth_heterodimer"/>
</dbReference>
<protein>
    <recommendedName>
        <fullName evidence="9">Glycine--tRNA ligase alpha subunit</fullName>
        <ecNumber evidence="9">6.1.1.14</ecNumber>
    </recommendedName>
    <alternativeName>
        <fullName evidence="9">Glycyl-tRNA synthetase alpha subunit</fullName>
        <shortName evidence="9">GlyRS</shortName>
    </alternativeName>
</protein>
<gene>
    <name evidence="9" type="primary">glyQ</name>
    <name evidence="10" type="ORF">GP2143_15606</name>
</gene>
<keyword evidence="4 9" id="KW-0547">Nucleotide-binding</keyword>
<organism evidence="10 11">
    <name type="scientific">marine gamma proteobacterium HTCC2143</name>
    <dbReference type="NCBI Taxonomy" id="247633"/>
    <lineage>
        <taxon>Bacteria</taxon>
        <taxon>Pseudomonadati</taxon>
        <taxon>Pseudomonadota</taxon>
        <taxon>Gammaproteobacteria</taxon>
        <taxon>Cellvibrionales</taxon>
        <taxon>Spongiibacteraceae</taxon>
        <taxon>BD1-7 clade</taxon>
    </lineage>
</organism>
<dbReference type="STRING" id="247633.GP2143_15606"/>
<dbReference type="eggNOG" id="COG0752">
    <property type="taxonomic scope" value="Bacteria"/>
</dbReference>
<dbReference type="PANTHER" id="PTHR30075:SF2">
    <property type="entry name" value="GLYCINE--TRNA LIGASE, CHLOROPLASTIC_MITOCHONDRIAL 2"/>
    <property type="match status" value="1"/>
</dbReference>
<comment type="caution">
    <text evidence="10">The sequence shown here is derived from an EMBL/GenBank/DDBJ whole genome shotgun (WGS) entry which is preliminary data.</text>
</comment>
<keyword evidence="6 9" id="KW-0648">Protein biosynthesis</keyword>
<comment type="catalytic activity">
    <reaction evidence="8 9">
        <text>tRNA(Gly) + glycine + ATP = glycyl-tRNA(Gly) + AMP + diphosphate</text>
        <dbReference type="Rhea" id="RHEA:16013"/>
        <dbReference type="Rhea" id="RHEA-COMP:9664"/>
        <dbReference type="Rhea" id="RHEA-COMP:9683"/>
        <dbReference type="ChEBI" id="CHEBI:30616"/>
        <dbReference type="ChEBI" id="CHEBI:33019"/>
        <dbReference type="ChEBI" id="CHEBI:57305"/>
        <dbReference type="ChEBI" id="CHEBI:78442"/>
        <dbReference type="ChEBI" id="CHEBI:78522"/>
        <dbReference type="ChEBI" id="CHEBI:456215"/>
        <dbReference type="EC" id="6.1.1.14"/>
    </reaction>
</comment>
<comment type="similarity">
    <text evidence="1 9">Belongs to the class-II aminoacyl-tRNA synthetase family.</text>
</comment>
<dbReference type="EC" id="6.1.1.14" evidence="9"/>
<comment type="subcellular location">
    <subcellularLocation>
        <location evidence="9">Cytoplasm</location>
    </subcellularLocation>
</comment>
<evidence type="ECO:0000313" key="10">
    <source>
        <dbReference type="EMBL" id="EAW32695.1"/>
    </source>
</evidence>